<dbReference type="PRINTS" id="PR00038">
    <property type="entry name" value="HTHLUXR"/>
</dbReference>
<reference evidence="5 6" key="1">
    <citation type="submission" date="2024-02" db="EMBL/GenBank/DDBJ databases">
        <title>Full genome sequence of Nocardioides kribbensis.</title>
        <authorList>
            <person name="Poletto B.L."/>
            <person name="Silva G."/>
            <person name="Galante D."/>
            <person name="Campos K.R."/>
            <person name="Santos M.B.N."/>
            <person name="Sacchi C.T."/>
        </authorList>
    </citation>
    <scope>NUCLEOTIDE SEQUENCE [LARGE SCALE GENOMIC DNA]</scope>
    <source>
        <strain evidence="5 6">O4R</strain>
    </source>
</reference>
<dbReference type="Gene3D" id="1.10.10.10">
    <property type="entry name" value="Winged helix-like DNA-binding domain superfamily/Winged helix DNA-binding domain"/>
    <property type="match status" value="1"/>
</dbReference>
<sequence length="222" mass="23639">MSPSAPVVATLVDDFHVVLPGVRALLEPYRSRVVLVELGDALVEPRAVDVILYEPVRLSQSSHSMLRSLAASSGARPVVYTWREHSAQGAPAGPVVGRLSKSLTGAQLVAGIEAVHRHVGPPPGPRPTVDRAAHAAVVARGGAADNGLTPREAQILALITQGYTNVEIGKRLYLSINSVKTYVRGAYRKIDVERRTQAVAWGLQHGLGDAEMVRQPTGTRAS</sequence>
<evidence type="ECO:0000313" key="5">
    <source>
        <dbReference type="EMBL" id="MEQ7847947.1"/>
    </source>
</evidence>
<keyword evidence="6" id="KW-1185">Reference proteome</keyword>
<comment type="caution">
    <text evidence="5">The sequence shown here is derived from an EMBL/GenBank/DDBJ whole genome shotgun (WGS) entry which is preliminary data.</text>
</comment>
<evidence type="ECO:0000313" key="6">
    <source>
        <dbReference type="Proteomes" id="UP001482520"/>
    </source>
</evidence>
<protein>
    <submittedName>
        <fullName evidence="5">Response regulator transcription factor</fullName>
    </submittedName>
</protein>
<organism evidence="5 6">
    <name type="scientific">Nocardioides kribbensis</name>
    <dbReference type="NCBI Taxonomy" id="305517"/>
    <lineage>
        <taxon>Bacteria</taxon>
        <taxon>Bacillati</taxon>
        <taxon>Actinomycetota</taxon>
        <taxon>Actinomycetes</taxon>
        <taxon>Propionibacteriales</taxon>
        <taxon>Nocardioidaceae</taxon>
        <taxon>Nocardioides</taxon>
    </lineage>
</organism>
<keyword evidence="1" id="KW-0805">Transcription regulation</keyword>
<keyword evidence="2" id="KW-0238">DNA-binding</keyword>
<dbReference type="PROSITE" id="PS50043">
    <property type="entry name" value="HTH_LUXR_2"/>
    <property type="match status" value="1"/>
</dbReference>
<accession>A0ABV1NZP6</accession>
<gene>
    <name evidence="5" type="ORF">V6R90_11725</name>
</gene>
<proteinExistence type="predicted"/>
<dbReference type="RefSeq" id="WP_193661395.1">
    <property type="nucleotide sequence ID" value="NZ_BAAAMM010000010.1"/>
</dbReference>
<dbReference type="SMART" id="SM00421">
    <property type="entry name" value="HTH_LUXR"/>
    <property type="match status" value="1"/>
</dbReference>
<evidence type="ECO:0000259" key="4">
    <source>
        <dbReference type="PROSITE" id="PS50043"/>
    </source>
</evidence>
<dbReference type="Proteomes" id="UP001482520">
    <property type="component" value="Unassembled WGS sequence"/>
</dbReference>
<name>A0ABV1NZP6_9ACTN</name>
<dbReference type="InterPro" id="IPR036388">
    <property type="entry name" value="WH-like_DNA-bd_sf"/>
</dbReference>
<dbReference type="PANTHER" id="PTHR44688">
    <property type="entry name" value="DNA-BINDING TRANSCRIPTIONAL ACTIVATOR DEVR_DOSR"/>
    <property type="match status" value="1"/>
</dbReference>
<feature type="domain" description="HTH luxR-type" evidence="4">
    <location>
        <begin position="141"/>
        <end position="206"/>
    </location>
</feature>
<dbReference type="PANTHER" id="PTHR44688:SF16">
    <property type="entry name" value="DNA-BINDING TRANSCRIPTIONAL ACTIVATOR DEVR_DOSR"/>
    <property type="match status" value="1"/>
</dbReference>
<dbReference type="SUPFAM" id="SSF46894">
    <property type="entry name" value="C-terminal effector domain of the bipartite response regulators"/>
    <property type="match status" value="1"/>
</dbReference>
<keyword evidence="3" id="KW-0804">Transcription</keyword>
<dbReference type="CDD" id="cd06170">
    <property type="entry name" value="LuxR_C_like"/>
    <property type="match status" value="1"/>
</dbReference>
<dbReference type="Pfam" id="PF00196">
    <property type="entry name" value="GerE"/>
    <property type="match status" value="1"/>
</dbReference>
<dbReference type="InterPro" id="IPR000792">
    <property type="entry name" value="Tscrpt_reg_LuxR_C"/>
</dbReference>
<dbReference type="InterPro" id="IPR016032">
    <property type="entry name" value="Sig_transdc_resp-reg_C-effctor"/>
</dbReference>
<evidence type="ECO:0000256" key="2">
    <source>
        <dbReference type="ARBA" id="ARBA00023125"/>
    </source>
</evidence>
<dbReference type="EMBL" id="JBEGDP010000012">
    <property type="protein sequence ID" value="MEQ7847947.1"/>
    <property type="molecule type" value="Genomic_DNA"/>
</dbReference>
<evidence type="ECO:0000256" key="3">
    <source>
        <dbReference type="ARBA" id="ARBA00023163"/>
    </source>
</evidence>
<evidence type="ECO:0000256" key="1">
    <source>
        <dbReference type="ARBA" id="ARBA00023015"/>
    </source>
</evidence>